<keyword evidence="4" id="KW-0456">Lyase</keyword>
<dbReference type="InterPro" id="IPR051798">
    <property type="entry name" value="Class-II_PLP-Dep_Aminotrans"/>
</dbReference>
<dbReference type="AlphaFoldDB" id="A0A2V4ANS2"/>
<dbReference type="CDD" id="cd00609">
    <property type="entry name" value="AAT_like"/>
    <property type="match status" value="1"/>
</dbReference>
<proteinExistence type="inferred from homology"/>
<evidence type="ECO:0000256" key="1">
    <source>
        <dbReference type="ARBA" id="ARBA00001933"/>
    </source>
</evidence>
<dbReference type="RefSeq" id="WP_112283833.1">
    <property type="nucleotide sequence ID" value="NZ_MASW01000006.1"/>
</dbReference>
<keyword evidence="7" id="KW-0808">Transferase</keyword>
<organism evidence="7 8">
    <name type="scientific">Prauserella muralis</name>
    <dbReference type="NCBI Taxonomy" id="588067"/>
    <lineage>
        <taxon>Bacteria</taxon>
        <taxon>Bacillati</taxon>
        <taxon>Actinomycetota</taxon>
        <taxon>Actinomycetes</taxon>
        <taxon>Pseudonocardiales</taxon>
        <taxon>Pseudonocardiaceae</taxon>
        <taxon>Prauserella</taxon>
    </lineage>
</organism>
<comment type="caution">
    <text evidence="7">The sequence shown here is derived from an EMBL/GenBank/DDBJ whole genome shotgun (WGS) entry which is preliminary data.</text>
</comment>
<dbReference type="Pfam" id="PF00155">
    <property type="entry name" value="Aminotran_1_2"/>
    <property type="match status" value="1"/>
</dbReference>
<dbReference type="SUPFAM" id="SSF53383">
    <property type="entry name" value="PLP-dependent transferases"/>
    <property type="match status" value="1"/>
</dbReference>
<dbReference type="InterPro" id="IPR015422">
    <property type="entry name" value="PyrdxlP-dep_Trfase_small"/>
</dbReference>
<dbReference type="Gene3D" id="3.90.1150.10">
    <property type="entry name" value="Aspartate Aminotransferase, domain 1"/>
    <property type="match status" value="1"/>
</dbReference>
<dbReference type="EMBL" id="MASW01000006">
    <property type="protein sequence ID" value="PXY20776.1"/>
    <property type="molecule type" value="Genomic_DNA"/>
</dbReference>
<evidence type="ECO:0000259" key="6">
    <source>
        <dbReference type="Pfam" id="PF00155"/>
    </source>
</evidence>
<accession>A0A2V4ANS2</accession>
<dbReference type="InterPro" id="IPR004839">
    <property type="entry name" value="Aminotransferase_I/II_large"/>
</dbReference>
<name>A0A2V4ANS2_9PSEU</name>
<dbReference type="GO" id="GO:0008483">
    <property type="term" value="F:transaminase activity"/>
    <property type="evidence" value="ECO:0007669"/>
    <property type="project" value="UniProtKB-KW"/>
</dbReference>
<sequence>MTVEDTLTDPLFDELRVADLRAGYGVKWGRVSGDVLPAWVADMDFPVPPVVSDAIGHAVRNGALGYPQWPDGNPLRAAFAERMRTRYGWEISAGDVREHTDLIQGLQLVLHLATAPGDAVAVQTPNYPPFLASITTMGRRRIDSPWLRTSGGWVPDLAGLAGAVAEHGCRVLLLVNPHNPTGRVLTRDELAEIAAIARRHDLLVISDEIHAELTHAPHEHVPFASLDADTAARTVTLTAATKAFNLAGLRCSVAHFGPRRLLALRDAQPPDLYGTVSTLGVIGTLAAWRDGADWQARLARVLDRNRRRVARALAAWAGAAADPAPEAGYLYWFRAEHLGVSGADPVAEVLARARVLLDGGSPFGADGHRYLRLNMATSAALVEEILARLAALR</sequence>
<dbReference type="PANTHER" id="PTHR43525:SF1">
    <property type="entry name" value="PROTEIN MALY"/>
    <property type="match status" value="1"/>
</dbReference>
<dbReference type="EC" id="4.4.1.13" evidence="2"/>
<dbReference type="Gene3D" id="3.40.640.10">
    <property type="entry name" value="Type I PLP-dependent aspartate aminotransferase-like (Major domain)"/>
    <property type="match status" value="1"/>
</dbReference>
<dbReference type="PANTHER" id="PTHR43525">
    <property type="entry name" value="PROTEIN MALY"/>
    <property type="match status" value="1"/>
</dbReference>
<evidence type="ECO:0000313" key="7">
    <source>
        <dbReference type="EMBL" id="PXY20776.1"/>
    </source>
</evidence>
<gene>
    <name evidence="7" type="ORF">BAY60_24985</name>
</gene>
<protein>
    <recommendedName>
        <fullName evidence="2">cysteine-S-conjugate beta-lyase</fullName>
        <ecNumber evidence="2">4.4.1.13</ecNumber>
    </recommendedName>
</protein>
<dbReference type="OrthoDB" id="3224382at2"/>
<keyword evidence="3" id="KW-0663">Pyridoxal phosphate</keyword>
<reference evidence="7 8" key="1">
    <citation type="submission" date="2016-07" db="EMBL/GenBank/DDBJ databases">
        <title>Draft genome sequence of Prauserella muralis DSM 45305, isolated from a mould-covered wall in an indoor environment.</title>
        <authorList>
            <person name="Ruckert C."/>
            <person name="Albersmeier A."/>
            <person name="Jiang C.-L."/>
            <person name="Jiang Y."/>
            <person name="Kalinowski J."/>
            <person name="Schneider O."/>
            <person name="Winkler A."/>
            <person name="Zotchev S.B."/>
        </authorList>
    </citation>
    <scope>NUCLEOTIDE SEQUENCE [LARGE SCALE GENOMIC DNA]</scope>
    <source>
        <strain evidence="7 8">DSM 45305</strain>
    </source>
</reference>
<evidence type="ECO:0000256" key="4">
    <source>
        <dbReference type="ARBA" id="ARBA00023239"/>
    </source>
</evidence>
<evidence type="ECO:0000256" key="3">
    <source>
        <dbReference type="ARBA" id="ARBA00022898"/>
    </source>
</evidence>
<keyword evidence="8" id="KW-1185">Reference proteome</keyword>
<evidence type="ECO:0000256" key="5">
    <source>
        <dbReference type="ARBA" id="ARBA00037974"/>
    </source>
</evidence>
<dbReference type="Proteomes" id="UP000249915">
    <property type="component" value="Unassembled WGS sequence"/>
</dbReference>
<dbReference type="InterPro" id="IPR015424">
    <property type="entry name" value="PyrdxlP-dep_Trfase"/>
</dbReference>
<keyword evidence="7" id="KW-0032">Aminotransferase</keyword>
<dbReference type="GO" id="GO:0047804">
    <property type="term" value="F:cysteine-S-conjugate beta-lyase activity"/>
    <property type="evidence" value="ECO:0007669"/>
    <property type="project" value="UniProtKB-EC"/>
</dbReference>
<evidence type="ECO:0000256" key="2">
    <source>
        <dbReference type="ARBA" id="ARBA00012224"/>
    </source>
</evidence>
<dbReference type="GO" id="GO:0030170">
    <property type="term" value="F:pyridoxal phosphate binding"/>
    <property type="evidence" value="ECO:0007669"/>
    <property type="project" value="InterPro"/>
</dbReference>
<comment type="cofactor">
    <cofactor evidence="1">
        <name>pyridoxal 5'-phosphate</name>
        <dbReference type="ChEBI" id="CHEBI:597326"/>
    </cofactor>
</comment>
<dbReference type="InterPro" id="IPR015421">
    <property type="entry name" value="PyrdxlP-dep_Trfase_major"/>
</dbReference>
<feature type="domain" description="Aminotransferase class I/classII large" evidence="6">
    <location>
        <begin position="47"/>
        <end position="389"/>
    </location>
</feature>
<comment type="similarity">
    <text evidence="5">Belongs to the class-II pyridoxal-phosphate-dependent aminotransferase family. MalY/PatB cystathionine beta-lyase subfamily.</text>
</comment>
<evidence type="ECO:0000313" key="8">
    <source>
        <dbReference type="Proteomes" id="UP000249915"/>
    </source>
</evidence>